<dbReference type="SUPFAM" id="SSF110849">
    <property type="entry name" value="ParB/Sulfiredoxin"/>
    <property type="match status" value="1"/>
</dbReference>
<dbReference type="RefSeq" id="WP_005188616.1">
    <property type="nucleotide sequence ID" value="NZ_CP045804.1"/>
</dbReference>
<organism evidence="1">
    <name type="scientific">Gordonia amarae</name>
    <dbReference type="NCBI Taxonomy" id="36821"/>
    <lineage>
        <taxon>Bacteria</taxon>
        <taxon>Bacillati</taxon>
        <taxon>Actinomycetota</taxon>
        <taxon>Actinomycetes</taxon>
        <taxon>Mycobacteriales</taxon>
        <taxon>Gordoniaceae</taxon>
        <taxon>Gordonia</taxon>
    </lineage>
</organism>
<reference evidence="1" key="1">
    <citation type="journal article" date="2021" name="Nat. Microbiol.">
        <title>Cocultivation of an ultrasmall environmental parasitic bacterium with lytic ability against bacteria associated with wastewater foams.</title>
        <authorList>
            <person name="Batinovic S."/>
            <person name="Rose J.J.A."/>
            <person name="Ratcliffe J."/>
            <person name="Seviour R.J."/>
            <person name="Petrovski S."/>
        </authorList>
    </citation>
    <scope>NUCLEOTIDE SEQUENCE</scope>
    <source>
        <strain evidence="1">CON44</strain>
    </source>
</reference>
<proteinExistence type="predicted"/>
<dbReference type="InterPro" id="IPR036086">
    <property type="entry name" value="ParB/Sulfiredoxin_sf"/>
</dbReference>
<accession>A0A857KIC5</accession>
<evidence type="ECO:0000313" key="1">
    <source>
        <dbReference type="EMBL" id="QHN39169.1"/>
    </source>
</evidence>
<name>A0A857KIC5_9ACTN</name>
<protein>
    <submittedName>
        <fullName evidence="1">Chromosome partitioning protein ParB</fullName>
    </submittedName>
</protein>
<sequence>MVRDTGFPAADAENDFSRMRRQAELSRLVQWMRRQPADVNEILPFDEVVAALGRTGETRLGLQQVEVRSIVGSVDRTKDFDRNFRPTSSHVRTRWERLATAQRRGESMPPVELYRIGSMHFVIDGHHRVSIAIARHQPVIDAYVTEIHTRISPDGINAPSDLVLKDHRRLFLSRVPLSDEQADAVRLTDPPRYAQLAEAVEAWGFRLTQEIGEFLPRPEVARRWFGEEFLPVVRMARRAGIRPEVTSDAELYLRLAGERYRLFRRHIWDDAVFAQLSDAARRYRR</sequence>
<dbReference type="AlphaFoldDB" id="A0A857KIC5"/>
<dbReference type="EMBL" id="CP045810">
    <property type="protein sequence ID" value="QHN39169.1"/>
    <property type="molecule type" value="Genomic_DNA"/>
</dbReference>
<gene>
    <name evidence="1" type="ORF">GII30_08290</name>
</gene>